<keyword evidence="8" id="KW-0325">Glycoprotein</keyword>
<dbReference type="InterPro" id="IPR013164">
    <property type="entry name" value="Cadherin_N"/>
</dbReference>
<feature type="chain" id="PRO_5047511991" evidence="12">
    <location>
        <begin position="22"/>
        <end position="1149"/>
    </location>
</feature>
<dbReference type="Gene3D" id="2.60.40.60">
    <property type="entry name" value="Cadherins"/>
    <property type="match status" value="7"/>
</dbReference>
<dbReference type="InterPro" id="IPR015919">
    <property type="entry name" value="Cadherin-like_sf"/>
</dbReference>
<evidence type="ECO:0000256" key="7">
    <source>
        <dbReference type="ARBA" id="ARBA00023136"/>
    </source>
</evidence>
<reference evidence="15" key="1">
    <citation type="submission" date="2025-08" db="UniProtKB">
        <authorList>
            <consortium name="RefSeq"/>
        </authorList>
    </citation>
    <scope>IDENTIFICATION</scope>
</reference>
<evidence type="ECO:0000256" key="5">
    <source>
        <dbReference type="ARBA" id="ARBA00022889"/>
    </source>
</evidence>
<dbReference type="CDD" id="cd11304">
    <property type="entry name" value="Cadherin_repeat"/>
    <property type="match status" value="7"/>
</dbReference>
<dbReference type="RefSeq" id="XP_005102135.1">
    <property type="nucleotide sequence ID" value="XM_005102078.3"/>
</dbReference>
<feature type="domain" description="Cadherin" evidence="13">
    <location>
        <begin position="571"/>
        <end position="676"/>
    </location>
</feature>
<dbReference type="GeneID" id="101855504"/>
<dbReference type="PANTHER" id="PTHR24028:SF146">
    <property type="entry name" value="CADHERIN 96CB, ISOFORM D-RELATED"/>
    <property type="match status" value="1"/>
</dbReference>
<feature type="domain" description="Cadherin" evidence="13">
    <location>
        <begin position="364"/>
        <end position="466"/>
    </location>
</feature>
<evidence type="ECO:0000256" key="8">
    <source>
        <dbReference type="ARBA" id="ARBA00023180"/>
    </source>
</evidence>
<keyword evidence="5" id="KW-0130">Cell adhesion</keyword>
<dbReference type="InterPro" id="IPR050174">
    <property type="entry name" value="Protocadherin/Cadherin-CA"/>
</dbReference>
<dbReference type="Pfam" id="PF08266">
    <property type="entry name" value="Cadherin_2"/>
    <property type="match status" value="1"/>
</dbReference>
<accession>A0ABM0JUZ5</accession>
<sequence>MAVRTLVSAIILSAVFASASAQTPDVEFSIKEELSVGTVVGNISALDDLFPGLTSDERRSLQYGILNQATVPGSLFNITRNGGVISVANRVDREQLCLVTSDCILRVNILVSSQNPSQIDSKVVTAFFKVEDINDNPPEFENSRVVLKVPERNSLESALKISGANDKDFKDEFKVKNYTMDRFKDVFHLTASQTLDGSSEIDLKLLRSLDREEKSEYSFVVTAYDGGSPAKTAQLQVKVEVTDQNDNEPVFLNDTYHVTIDGKLMPGHVILQVSAEDADEGDNAKISYDFSTIQRPMLENRFHINSSSGEISVVGPLRTGVTEVIVEAQDAGSPRLKAQTSVTITVVSTGNVAPRITITTLGANPELNVVSVKEPAGRGHFVAFVDIVDEDGDISDVTCDISNPAFRMEPISNKGYKIGLQGEVDRESRDTYNLSVVCVDGGQPPLNATASFVVRIEDSNDNKPQFTQSRYSRTMQEGNKTKEFVLQVSASDLDIGANGAVSYSVDPSYARLFSIDQSGQIFAIGNLDRETTPVIKFKVYATDHGKPDPLQSSAEISVILKDVNDNAPKFEKTIFRIRTMEEVSGTRIIETLKAEDKDEGVNAELEFFFSRYLDGADGAFNVLKNGSILSASRLDREDRVNYTFSVVVRDKGYPPLMSTATVVVEVVDINDNSPSILFPKSQNHSILFTSYPETGVVLSKIIAYDDDAGDNGSLKFTIVSGNEDRAFEIAENSGEIQITHASRVKNNKKYNVGFVVSDRGMPPKFNTTTLKIEFRFDNNSNAFVQGDKQEDYIIIVAVVAAVTVVFSTLIIVAICVVFQKDRQSRHKASPKAAFHNLHVPENMSDDEKVHQTPHDISVGLDVHQQYSMNDLSSPPGHPEKSRDDGKFFQTKLSYPEPQTQKGGGKAVSFSLDQNEMTSSNPRHVSSPREETPPLSTFGPAHNGRPIDEMMFHQRSAMTRQVSGVTYSPVSTYVHGDDVTSDTSGDTNTSDSGRGNSVDDVNFEQIMKGDLSPRLGSRRRSADLVPPARKAHLPNTPGRSSYHVRFAQYTDKVAPPDLPPKSTAPKHYNGARAASTKPVPDFRDRQGPKGNFLAKNNGQKEPNLTSTFGTPRQISMTSIDDDATTTTSGSYVISPDDVRMETFVGSDIIV</sequence>
<feature type="compositionally biased region" description="Polar residues" evidence="10">
    <location>
        <begin position="914"/>
        <end position="923"/>
    </location>
</feature>
<feature type="domain" description="Cadherin" evidence="13">
    <location>
        <begin position="22"/>
        <end position="140"/>
    </location>
</feature>
<dbReference type="SMART" id="SM00112">
    <property type="entry name" value="CA"/>
    <property type="match status" value="7"/>
</dbReference>
<evidence type="ECO:0000313" key="14">
    <source>
        <dbReference type="Proteomes" id="UP000694888"/>
    </source>
</evidence>
<feature type="region of interest" description="Disordered" evidence="10">
    <location>
        <begin position="973"/>
        <end position="1127"/>
    </location>
</feature>
<dbReference type="PRINTS" id="PR00205">
    <property type="entry name" value="CADHERIN"/>
</dbReference>
<feature type="compositionally biased region" description="Polar residues" evidence="10">
    <location>
        <begin position="1093"/>
        <end position="1113"/>
    </location>
</feature>
<keyword evidence="3" id="KW-0677">Repeat</keyword>
<dbReference type="Proteomes" id="UP000694888">
    <property type="component" value="Unplaced"/>
</dbReference>
<feature type="domain" description="Cadherin" evidence="13">
    <location>
        <begin position="695"/>
        <end position="783"/>
    </location>
</feature>
<keyword evidence="7 11" id="KW-0472">Membrane</keyword>
<feature type="transmembrane region" description="Helical" evidence="11">
    <location>
        <begin position="792"/>
        <end position="818"/>
    </location>
</feature>
<evidence type="ECO:0000313" key="15">
    <source>
        <dbReference type="RefSeq" id="XP_005102135.1"/>
    </source>
</evidence>
<proteinExistence type="predicted"/>
<protein>
    <submittedName>
        <fullName evidence="15">Protocadherin alpha-11 isoform X1</fullName>
    </submittedName>
</protein>
<keyword evidence="12" id="KW-0732">Signal</keyword>
<feature type="region of interest" description="Disordered" evidence="10">
    <location>
        <begin position="914"/>
        <end position="942"/>
    </location>
</feature>
<evidence type="ECO:0000256" key="1">
    <source>
        <dbReference type="ARBA" id="ARBA00004167"/>
    </source>
</evidence>
<dbReference type="InterPro" id="IPR002126">
    <property type="entry name" value="Cadherin-like_dom"/>
</dbReference>
<evidence type="ECO:0000256" key="3">
    <source>
        <dbReference type="ARBA" id="ARBA00022737"/>
    </source>
</evidence>
<dbReference type="PROSITE" id="PS00232">
    <property type="entry name" value="CADHERIN_1"/>
    <property type="match status" value="3"/>
</dbReference>
<dbReference type="Pfam" id="PF00028">
    <property type="entry name" value="Cadherin"/>
    <property type="match status" value="6"/>
</dbReference>
<keyword evidence="6 11" id="KW-1133">Transmembrane helix</keyword>
<dbReference type="SUPFAM" id="SSF49313">
    <property type="entry name" value="Cadherin-like"/>
    <property type="match status" value="7"/>
</dbReference>
<keyword evidence="14" id="KW-1185">Reference proteome</keyword>
<keyword evidence="2 11" id="KW-0812">Transmembrane</keyword>
<feature type="compositionally biased region" description="Low complexity" evidence="10">
    <location>
        <begin position="980"/>
        <end position="994"/>
    </location>
</feature>
<feature type="signal peptide" evidence="12">
    <location>
        <begin position="1"/>
        <end position="21"/>
    </location>
</feature>
<evidence type="ECO:0000256" key="11">
    <source>
        <dbReference type="SAM" id="Phobius"/>
    </source>
</evidence>
<feature type="domain" description="Cadherin" evidence="13">
    <location>
        <begin position="252"/>
        <end position="356"/>
    </location>
</feature>
<name>A0ABM0JUZ5_APLCA</name>
<evidence type="ECO:0000256" key="9">
    <source>
        <dbReference type="PROSITE-ProRule" id="PRU00043"/>
    </source>
</evidence>
<dbReference type="PANTHER" id="PTHR24028">
    <property type="entry name" value="CADHERIN-87A"/>
    <property type="match status" value="1"/>
</dbReference>
<evidence type="ECO:0000256" key="10">
    <source>
        <dbReference type="SAM" id="MobiDB-lite"/>
    </source>
</evidence>
<evidence type="ECO:0000259" key="13">
    <source>
        <dbReference type="PROSITE" id="PS50268"/>
    </source>
</evidence>
<evidence type="ECO:0000256" key="6">
    <source>
        <dbReference type="ARBA" id="ARBA00022989"/>
    </source>
</evidence>
<evidence type="ECO:0000256" key="12">
    <source>
        <dbReference type="SAM" id="SignalP"/>
    </source>
</evidence>
<dbReference type="PROSITE" id="PS50268">
    <property type="entry name" value="CADHERIN_2"/>
    <property type="match status" value="7"/>
</dbReference>
<evidence type="ECO:0000256" key="2">
    <source>
        <dbReference type="ARBA" id="ARBA00022692"/>
    </source>
</evidence>
<feature type="domain" description="Cadherin" evidence="13">
    <location>
        <begin position="141"/>
        <end position="251"/>
    </location>
</feature>
<comment type="subcellular location">
    <subcellularLocation>
        <location evidence="1">Membrane</location>
        <topology evidence="1">Single-pass membrane protein</topology>
    </subcellularLocation>
</comment>
<gene>
    <name evidence="15" type="primary">LOC101855504</name>
</gene>
<evidence type="ECO:0000256" key="4">
    <source>
        <dbReference type="ARBA" id="ARBA00022837"/>
    </source>
</evidence>
<organism evidence="14 15">
    <name type="scientific">Aplysia californica</name>
    <name type="common">California sea hare</name>
    <dbReference type="NCBI Taxonomy" id="6500"/>
    <lineage>
        <taxon>Eukaryota</taxon>
        <taxon>Metazoa</taxon>
        <taxon>Spiralia</taxon>
        <taxon>Lophotrochozoa</taxon>
        <taxon>Mollusca</taxon>
        <taxon>Gastropoda</taxon>
        <taxon>Heterobranchia</taxon>
        <taxon>Euthyneura</taxon>
        <taxon>Tectipleura</taxon>
        <taxon>Aplysiida</taxon>
        <taxon>Aplysioidea</taxon>
        <taxon>Aplysiidae</taxon>
        <taxon>Aplysia</taxon>
    </lineage>
</organism>
<keyword evidence="4 9" id="KW-0106">Calcium</keyword>
<feature type="domain" description="Cadherin" evidence="13">
    <location>
        <begin position="467"/>
        <end position="570"/>
    </location>
</feature>
<dbReference type="InterPro" id="IPR020894">
    <property type="entry name" value="Cadherin_CS"/>
</dbReference>